<keyword evidence="6" id="KW-1185">Reference proteome</keyword>
<evidence type="ECO:0000256" key="1">
    <source>
        <dbReference type="ARBA" id="ARBA00022679"/>
    </source>
</evidence>
<proteinExistence type="predicted"/>
<evidence type="ECO:0000256" key="2">
    <source>
        <dbReference type="ARBA" id="ARBA00022741"/>
    </source>
</evidence>
<dbReference type="NCBIfam" id="NF011595">
    <property type="entry name" value="PRK15020.1"/>
    <property type="match status" value="1"/>
</dbReference>
<dbReference type="Pfam" id="PF01923">
    <property type="entry name" value="Cob_adeno_trans"/>
    <property type="match status" value="1"/>
</dbReference>
<dbReference type="GO" id="GO:0005524">
    <property type="term" value="F:ATP binding"/>
    <property type="evidence" value="ECO:0007669"/>
    <property type="project" value="UniProtKB-KW"/>
</dbReference>
<sequence>MSAFITETWLREHFSLAPGTEVHLPAEGRLTPAAHALLAERHVAVRYVDAAGRNYVEPAEAGGAQAAAGEPARVQVHPLTGRSGRQPAACALCGQEVARKPEAMTHLDERRLVAKNDPRLRLRGALDTAIAWAVWVQAELPPEERDTTLGHWLADVRSCLGNVLRGEVTGEPVSELRMGELDDEAIHRVSHDPLRYFGHDHLVPDAAQGVTVARLNLLRAQIRAAELAAAELYIDRDYAVARPDILQALNRLSSAVYVLMLLARVAALGQAADLGKPVTWT</sequence>
<evidence type="ECO:0000256" key="3">
    <source>
        <dbReference type="ARBA" id="ARBA00022840"/>
    </source>
</evidence>
<dbReference type="GO" id="GO:0006580">
    <property type="term" value="P:ethanolamine metabolic process"/>
    <property type="evidence" value="ECO:0007669"/>
    <property type="project" value="InterPro"/>
</dbReference>
<keyword evidence="3" id="KW-0067">ATP-binding</keyword>
<comment type="caution">
    <text evidence="5">The sequence shown here is derived from an EMBL/GenBank/DDBJ whole genome shotgun (WGS) entry which is preliminary data.</text>
</comment>
<dbReference type="InterPro" id="IPR009194">
    <property type="entry name" value="AdoTrfase_EutT"/>
</dbReference>
<evidence type="ECO:0000313" key="6">
    <source>
        <dbReference type="Proteomes" id="UP000307956"/>
    </source>
</evidence>
<gene>
    <name evidence="5" type="primary">eutT</name>
    <name evidence="5" type="ORF">E6O51_16445</name>
</gene>
<dbReference type="InterPro" id="IPR036451">
    <property type="entry name" value="CblAdoTrfase-like_sf"/>
</dbReference>
<keyword evidence="1 5" id="KW-0808">Transferase</keyword>
<reference evidence="5 6" key="1">
    <citation type="submission" date="2019-04" db="EMBL/GenBank/DDBJ databases">
        <title>Azoarcus rhizosphaerae sp. nov. isolated from rhizosphere of Ficus religiosa.</title>
        <authorList>
            <person name="Lin S.-Y."/>
            <person name="Hameed A."/>
            <person name="Hsu Y.-H."/>
            <person name="Young C.-C."/>
        </authorList>
    </citation>
    <scope>NUCLEOTIDE SEQUENCE [LARGE SCALE GENOMIC DNA]</scope>
    <source>
        <strain evidence="5 6">CC-YHH848</strain>
    </source>
</reference>
<dbReference type="RefSeq" id="WP_136386089.1">
    <property type="nucleotide sequence ID" value="NZ_SSOD01000014.1"/>
</dbReference>
<dbReference type="EC" id="2.5.1.17" evidence="5"/>
<dbReference type="GO" id="GO:0008817">
    <property type="term" value="F:corrinoid adenosyltransferase activity"/>
    <property type="evidence" value="ECO:0007669"/>
    <property type="project" value="UniProtKB-EC"/>
</dbReference>
<dbReference type="OrthoDB" id="306726at2"/>
<dbReference type="EMBL" id="SSOD01000014">
    <property type="protein sequence ID" value="THF59304.1"/>
    <property type="molecule type" value="Genomic_DNA"/>
</dbReference>
<feature type="domain" description="Cobalamin adenosyltransferase-like" evidence="4">
    <location>
        <begin position="101"/>
        <end position="262"/>
    </location>
</feature>
<dbReference type="PIRSF" id="PIRSF012294">
    <property type="entry name" value="ATR_EutT"/>
    <property type="match status" value="1"/>
</dbReference>
<keyword evidence="2" id="KW-0547">Nucleotide-binding</keyword>
<accession>A0A4S4AIV5</accession>
<dbReference type="SUPFAM" id="SSF89028">
    <property type="entry name" value="Cobalamin adenosyltransferase-like"/>
    <property type="match status" value="1"/>
</dbReference>
<evidence type="ECO:0000313" key="5">
    <source>
        <dbReference type="EMBL" id="THF59304.1"/>
    </source>
</evidence>
<organism evidence="5 6">
    <name type="scientific">Pseudothauera rhizosphaerae</name>
    <dbReference type="NCBI Taxonomy" id="2565932"/>
    <lineage>
        <taxon>Bacteria</taxon>
        <taxon>Pseudomonadati</taxon>
        <taxon>Pseudomonadota</taxon>
        <taxon>Betaproteobacteria</taxon>
        <taxon>Rhodocyclales</taxon>
        <taxon>Zoogloeaceae</taxon>
        <taxon>Pseudothauera</taxon>
    </lineage>
</organism>
<dbReference type="InterPro" id="IPR016030">
    <property type="entry name" value="CblAdoTrfase-like"/>
</dbReference>
<dbReference type="AlphaFoldDB" id="A0A4S4AIV5"/>
<name>A0A4S4AIV5_9RHOO</name>
<evidence type="ECO:0000259" key="4">
    <source>
        <dbReference type="Pfam" id="PF01923"/>
    </source>
</evidence>
<protein>
    <submittedName>
        <fullName evidence="5">Ethanolamine utilization cob(I)yrinic acid a,c-diamide adenosyltransferase EutT</fullName>
        <ecNumber evidence="5">2.5.1.17</ecNumber>
    </submittedName>
</protein>
<dbReference type="GO" id="GO:0009236">
    <property type="term" value="P:cobalamin biosynthetic process"/>
    <property type="evidence" value="ECO:0007669"/>
    <property type="project" value="InterPro"/>
</dbReference>
<dbReference type="Gene3D" id="1.20.1200.10">
    <property type="entry name" value="Cobalamin adenosyltransferase-like"/>
    <property type="match status" value="1"/>
</dbReference>
<dbReference type="Proteomes" id="UP000307956">
    <property type="component" value="Unassembled WGS sequence"/>
</dbReference>